<protein>
    <submittedName>
        <fullName evidence="2">Family with sequence similarity 185 member A</fullName>
    </submittedName>
</protein>
<keyword evidence="1" id="KW-0732">Signal</keyword>
<name>A0A7J8HAQ8_MOLMO</name>
<sequence>MFATRLGRGLGSLQLGLLPVCAGEAAGCWACGACHARPYVSGGRERPPGSDPEVCPPGPARRTLKKWALLSQKLHVQTRGGKVICLETVYGNIDIHASDKSTVIVDKVQ</sequence>
<evidence type="ECO:0000313" key="3">
    <source>
        <dbReference type="Proteomes" id="UP000550707"/>
    </source>
</evidence>
<dbReference type="EMBL" id="JACASF010000007">
    <property type="protein sequence ID" value="KAF6469377.1"/>
    <property type="molecule type" value="Genomic_DNA"/>
</dbReference>
<feature type="signal peptide" evidence="1">
    <location>
        <begin position="1"/>
        <end position="25"/>
    </location>
</feature>
<accession>A0A7J8HAQ8</accession>
<organism evidence="2 3">
    <name type="scientific">Molossus molossus</name>
    <name type="common">Pallas' mastiff bat</name>
    <name type="synonym">Vespertilio molossus</name>
    <dbReference type="NCBI Taxonomy" id="27622"/>
    <lineage>
        <taxon>Eukaryota</taxon>
        <taxon>Metazoa</taxon>
        <taxon>Chordata</taxon>
        <taxon>Craniata</taxon>
        <taxon>Vertebrata</taxon>
        <taxon>Euteleostomi</taxon>
        <taxon>Mammalia</taxon>
        <taxon>Eutheria</taxon>
        <taxon>Laurasiatheria</taxon>
        <taxon>Chiroptera</taxon>
        <taxon>Yangochiroptera</taxon>
        <taxon>Molossidae</taxon>
        <taxon>Molossus</taxon>
    </lineage>
</organism>
<reference evidence="2 3" key="1">
    <citation type="journal article" date="2020" name="Nature">
        <title>Six reference-quality genomes reveal evolution of bat adaptations.</title>
        <authorList>
            <person name="Jebb D."/>
            <person name="Huang Z."/>
            <person name="Pippel M."/>
            <person name="Hughes G.M."/>
            <person name="Lavrichenko K."/>
            <person name="Devanna P."/>
            <person name="Winkler S."/>
            <person name="Jermiin L.S."/>
            <person name="Skirmuntt E.C."/>
            <person name="Katzourakis A."/>
            <person name="Burkitt-Gray L."/>
            <person name="Ray D.A."/>
            <person name="Sullivan K.A.M."/>
            <person name="Roscito J.G."/>
            <person name="Kirilenko B.M."/>
            <person name="Davalos L.M."/>
            <person name="Corthals A.P."/>
            <person name="Power M.L."/>
            <person name="Jones G."/>
            <person name="Ransome R.D."/>
            <person name="Dechmann D.K.N."/>
            <person name="Locatelli A.G."/>
            <person name="Puechmaille S.J."/>
            <person name="Fedrigo O."/>
            <person name="Jarvis E.D."/>
            <person name="Hiller M."/>
            <person name="Vernes S.C."/>
            <person name="Myers E.W."/>
            <person name="Teeling E.C."/>
        </authorList>
    </citation>
    <scope>NUCLEOTIDE SEQUENCE [LARGE SCALE GENOMIC DNA]</scope>
    <source>
        <strain evidence="2">MMolMol1</strain>
        <tissue evidence="2">Muscle</tissue>
    </source>
</reference>
<comment type="caution">
    <text evidence="2">The sequence shown here is derived from an EMBL/GenBank/DDBJ whole genome shotgun (WGS) entry which is preliminary data.</text>
</comment>
<dbReference type="Proteomes" id="UP000550707">
    <property type="component" value="Unassembled WGS sequence"/>
</dbReference>
<gene>
    <name evidence="2" type="ORF">HJG59_004857</name>
</gene>
<dbReference type="AlphaFoldDB" id="A0A7J8HAQ8"/>
<keyword evidence="3" id="KW-1185">Reference proteome</keyword>
<dbReference type="InParanoid" id="A0A7J8HAQ8"/>
<feature type="chain" id="PRO_5029717009" evidence="1">
    <location>
        <begin position="26"/>
        <end position="109"/>
    </location>
</feature>
<proteinExistence type="predicted"/>
<dbReference type="FunCoup" id="A0A7J8HAQ8">
    <property type="interactions" value="655"/>
</dbReference>
<dbReference type="PANTHER" id="PTHR34094">
    <property type="match status" value="1"/>
</dbReference>
<evidence type="ECO:0000256" key="1">
    <source>
        <dbReference type="SAM" id="SignalP"/>
    </source>
</evidence>
<dbReference type="PANTHER" id="PTHR34094:SF1">
    <property type="entry name" value="PROTEIN FAM185A"/>
    <property type="match status" value="1"/>
</dbReference>
<evidence type="ECO:0000313" key="2">
    <source>
        <dbReference type="EMBL" id="KAF6469377.1"/>
    </source>
</evidence>